<evidence type="ECO:0000313" key="2">
    <source>
        <dbReference type="EMBL" id="KAK2187002.1"/>
    </source>
</evidence>
<comment type="caution">
    <text evidence="2">The sequence shown here is derived from an EMBL/GenBank/DDBJ whole genome shotgun (WGS) entry which is preliminary data.</text>
</comment>
<organism evidence="2 3">
    <name type="scientific">Ridgeia piscesae</name>
    <name type="common">Tubeworm</name>
    <dbReference type="NCBI Taxonomy" id="27915"/>
    <lineage>
        <taxon>Eukaryota</taxon>
        <taxon>Metazoa</taxon>
        <taxon>Spiralia</taxon>
        <taxon>Lophotrochozoa</taxon>
        <taxon>Annelida</taxon>
        <taxon>Polychaeta</taxon>
        <taxon>Sedentaria</taxon>
        <taxon>Canalipalpata</taxon>
        <taxon>Sabellida</taxon>
        <taxon>Siboglinidae</taxon>
        <taxon>Ridgeia</taxon>
    </lineage>
</organism>
<proteinExistence type="predicted"/>
<keyword evidence="3" id="KW-1185">Reference proteome</keyword>
<protein>
    <recommendedName>
        <fullName evidence="1">STK11-interacting protein C-terminal PH domain-containing protein</fullName>
    </recommendedName>
</protein>
<feature type="domain" description="STK11-interacting protein C-terminal PH" evidence="1">
    <location>
        <begin position="132"/>
        <end position="248"/>
    </location>
</feature>
<gene>
    <name evidence="2" type="ORF">NP493_181g05033</name>
</gene>
<dbReference type="Pfam" id="PF25624">
    <property type="entry name" value="PH_S11IP_C"/>
    <property type="match status" value="1"/>
</dbReference>
<dbReference type="Proteomes" id="UP001209878">
    <property type="component" value="Unassembled WGS sequence"/>
</dbReference>
<accession>A0AAD9P2M8</accession>
<dbReference type="InterPro" id="IPR057676">
    <property type="entry name" value="PH_S11IP_C"/>
</dbReference>
<evidence type="ECO:0000313" key="3">
    <source>
        <dbReference type="Proteomes" id="UP001209878"/>
    </source>
</evidence>
<dbReference type="EMBL" id="JAODUO010000181">
    <property type="protein sequence ID" value="KAK2187002.1"/>
    <property type="molecule type" value="Genomic_DNA"/>
</dbReference>
<dbReference type="AlphaFoldDB" id="A0AAD9P2M8"/>
<evidence type="ECO:0000259" key="1">
    <source>
        <dbReference type="Pfam" id="PF25624"/>
    </source>
</evidence>
<sequence>MYVLRIAGKQSIDYPEKWLKMVQQLPLSTLRGIQLGLGCQLVKLDFGNVCLIALLRDDARSQNFTTQFTAVLQEWVFHGTRTPPAVMTENRAELTDLTQNVLLYTDSDTDTDDVDTTLIMFVMCHQETTLAGECHLVPVDLVVTPSHVYLAADSVGCCLVAASDRSSKKSPPQKAQFVFKARHKLLDLTSIDLFKTAPTKASLHFVDECSQEETIWCVTMETKSSLQSLVSSISQPWEQQFGVELQVNVCVDSGS</sequence>
<name>A0AAD9P2M8_RIDPI</name>
<reference evidence="2" key="1">
    <citation type="journal article" date="2023" name="Mol. Biol. Evol.">
        <title>Third-Generation Sequencing Reveals the Adaptive Role of the Epigenome in Three Deep-Sea Polychaetes.</title>
        <authorList>
            <person name="Perez M."/>
            <person name="Aroh O."/>
            <person name="Sun Y."/>
            <person name="Lan Y."/>
            <person name="Juniper S.K."/>
            <person name="Young C.R."/>
            <person name="Angers B."/>
            <person name="Qian P.Y."/>
        </authorList>
    </citation>
    <scope>NUCLEOTIDE SEQUENCE</scope>
    <source>
        <strain evidence="2">R07B-5</strain>
    </source>
</reference>